<reference evidence="1 2" key="1">
    <citation type="submission" date="2017-05" db="EMBL/GenBank/DDBJ databases">
        <title>The Genome Sequence of Tsuchiyaea wingfieldii DSM 27421.</title>
        <authorList>
            <person name="Cuomo C."/>
            <person name="Passer A."/>
            <person name="Billmyre B."/>
            <person name="Heitman J."/>
        </authorList>
    </citation>
    <scope>NUCLEOTIDE SEQUENCE [LARGE SCALE GENOMIC DNA]</scope>
    <source>
        <strain evidence="1 2">DSM 27421</strain>
    </source>
</reference>
<keyword evidence="2" id="KW-1185">Reference proteome</keyword>
<accession>A0A5D3AX68</accession>
<proteinExistence type="predicted"/>
<dbReference type="AlphaFoldDB" id="A0A5D3AX68"/>
<comment type="caution">
    <text evidence="1">The sequence shown here is derived from an EMBL/GenBank/DDBJ whole genome shotgun (WGS) entry which is preliminary data.</text>
</comment>
<evidence type="ECO:0000313" key="1">
    <source>
        <dbReference type="EMBL" id="TYJ55144.1"/>
    </source>
</evidence>
<name>A0A5D3AX68_9TREE</name>
<dbReference type="Proteomes" id="UP000322245">
    <property type="component" value="Unassembled WGS sequence"/>
</dbReference>
<sequence length="100" mass="11370">MSMWKDTERTSQFSGIYIQGGDTMPFAQLSILSLRPLSYDSSYTTHNTSPNTALSHPFHPQQKDLSTFRHHRLRVPPSFQSVHTLVTAFQAPFQLQGGYL</sequence>
<protein>
    <submittedName>
        <fullName evidence="1">Uncharacterized protein</fullName>
    </submittedName>
</protein>
<evidence type="ECO:0000313" key="2">
    <source>
        <dbReference type="Proteomes" id="UP000322245"/>
    </source>
</evidence>
<organism evidence="1 2">
    <name type="scientific">Cryptococcus floricola</name>
    <dbReference type="NCBI Taxonomy" id="2591691"/>
    <lineage>
        <taxon>Eukaryota</taxon>
        <taxon>Fungi</taxon>
        <taxon>Dikarya</taxon>
        <taxon>Basidiomycota</taxon>
        <taxon>Agaricomycotina</taxon>
        <taxon>Tremellomycetes</taxon>
        <taxon>Tremellales</taxon>
        <taxon>Cryptococcaceae</taxon>
        <taxon>Cryptococcus</taxon>
    </lineage>
</organism>
<gene>
    <name evidence="1" type="ORF">B9479_004182</name>
</gene>
<dbReference type="EMBL" id="NIDF01000045">
    <property type="protein sequence ID" value="TYJ55144.1"/>
    <property type="molecule type" value="Genomic_DNA"/>
</dbReference>